<dbReference type="InterPro" id="IPR000653">
    <property type="entry name" value="DegT/StrS_aminotransferase"/>
</dbReference>
<evidence type="ECO:0000256" key="4">
    <source>
        <dbReference type="PIRSR" id="PIRSR000390-2"/>
    </source>
</evidence>
<feature type="modified residue" description="N6-(pyridoxal phosphate)lysine" evidence="4">
    <location>
        <position position="186"/>
    </location>
</feature>
<evidence type="ECO:0000256" key="3">
    <source>
        <dbReference type="PIRSR" id="PIRSR000390-1"/>
    </source>
</evidence>
<dbReference type="PANTHER" id="PTHR30244:SF36">
    <property type="entry name" value="3-OXO-GLUCOSE-6-PHOSPHATE:GLUTAMATE AMINOTRANSFERASE"/>
    <property type="match status" value="1"/>
</dbReference>
<accession>A0A1G8IT48</accession>
<dbReference type="Gene3D" id="3.90.1150.10">
    <property type="entry name" value="Aspartate Aminotransferase, domain 1"/>
    <property type="match status" value="1"/>
</dbReference>
<evidence type="ECO:0000256" key="2">
    <source>
        <dbReference type="ARBA" id="ARBA00037999"/>
    </source>
</evidence>
<dbReference type="SUPFAM" id="SSF53383">
    <property type="entry name" value="PLP-dependent transferases"/>
    <property type="match status" value="1"/>
</dbReference>
<evidence type="ECO:0000256" key="5">
    <source>
        <dbReference type="RuleBase" id="RU004508"/>
    </source>
</evidence>
<dbReference type="EMBL" id="FNCG01000017">
    <property type="protein sequence ID" value="SDI22041.1"/>
    <property type="molecule type" value="Genomic_DNA"/>
</dbReference>
<keyword evidence="1 4" id="KW-0663">Pyridoxal phosphate</keyword>
<dbReference type="PIRSF" id="PIRSF000390">
    <property type="entry name" value="PLP_StrS"/>
    <property type="match status" value="1"/>
</dbReference>
<dbReference type="InterPro" id="IPR015422">
    <property type="entry name" value="PyrdxlP-dep_Trfase_small"/>
</dbReference>
<comment type="similarity">
    <text evidence="2 5">Belongs to the DegT/DnrJ/EryC1 family.</text>
</comment>
<sequence>MNIPFLSLTSQNNLVEAEIRAAFERVFQNKWYILGKEVSDFENAYAAFNNVQYCIGVGNGLDALCIALRVLEVGEGDEVIVPSNTFIATWLAVSQVRATIVPVEPDKDTYNLDPRLIEAAITPKTKVIIPVHLYGQACQMDAIIQIAHKHNLFVIEDNAQAQGSTYNNKLTGSFGHINATSFYPIKNLGAYGDAGALTTNDTGLAQKASLLRNYGSEKKYYNEVIGVNSRLDELQAAFLSVKLKYLNGWTTERQTIASAYTRQLNGIDGLILPATASGSSHVYHLYVIRTAKRNELEKHLNNNGIGTGIHYPVPAHLQKAYEHLGYQKGDFPIAEELAETCLSLPLNPGMSNEEIEYVTKTIKKFYA</sequence>
<dbReference type="Proteomes" id="UP000199705">
    <property type="component" value="Unassembled WGS sequence"/>
</dbReference>
<proteinExistence type="inferred from homology"/>
<dbReference type="AlphaFoldDB" id="A0A1G8IT48"/>
<keyword evidence="7" id="KW-1185">Reference proteome</keyword>
<reference evidence="7" key="1">
    <citation type="submission" date="2016-10" db="EMBL/GenBank/DDBJ databases">
        <authorList>
            <person name="Varghese N."/>
            <person name="Submissions S."/>
        </authorList>
    </citation>
    <scope>NUCLEOTIDE SEQUENCE [LARGE SCALE GENOMIC DNA]</scope>
    <source>
        <strain evidence="7">Gh-67</strain>
    </source>
</reference>
<dbReference type="Gene3D" id="3.40.640.10">
    <property type="entry name" value="Type I PLP-dependent aspartate aminotransferase-like (Major domain)"/>
    <property type="match status" value="1"/>
</dbReference>
<protein>
    <submittedName>
        <fullName evidence="6">dTDP-4-amino-4,6-dideoxygalactose transaminase</fullName>
    </submittedName>
</protein>
<organism evidence="6 7">
    <name type="scientific">Mucilaginibacter gossypii</name>
    <dbReference type="NCBI Taxonomy" id="551996"/>
    <lineage>
        <taxon>Bacteria</taxon>
        <taxon>Pseudomonadati</taxon>
        <taxon>Bacteroidota</taxon>
        <taxon>Sphingobacteriia</taxon>
        <taxon>Sphingobacteriales</taxon>
        <taxon>Sphingobacteriaceae</taxon>
        <taxon>Mucilaginibacter</taxon>
    </lineage>
</organism>
<dbReference type="STRING" id="551996.SAMN05192573_117100"/>
<feature type="active site" description="Proton acceptor" evidence="3">
    <location>
        <position position="186"/>
    </location>
</feature>
<evidence type="ECO:0000313" key="6">
    <source>
        <dbReference type="EMBL" id="SDI22041.1"/>
    </source>
</evidence>
<dbReference type="InterPro" id="IPR015421">
    <property type="entry name" value="PyrdxlP-dep_Trfase_major"/>
</dbReference>
<dbReference type="GO" id="GO:0000271">
    <property type="term" value="P:polysaccharide biosynthetic process"/>
    <property type="evidence" value="ECO:0007669"/>
    <property type="project" value="TreeGrafter"/>
</dbReference>
<dbReference type="RefSeq" id="WP_091174108.1">
    <property type="nucleotide sequence ID" value="NZ_FNCG01000017.1"/>
</dbReference>
<dbReference type="Pfam" id="PF01041">
    <property type="entry name" value="DegT_DnrJ_EryC1"/>
    <property type="match status" value="1"/>
</dbReference>
<dbReference type="InterPro" id="IPR015424">
    <property type="entry name" value="PyrdxlP-dep_Trfase"/>
</dbReference>
<name>A0A1G8IT48_9SPHI</name>
<evidence type="ECO:0000256" key="1">
    <source>
        <dbReference type="ARBA" id="ARBA00022898"/>
    </source>
</evidence>
<evidence type="ECO:0000313" key="7">
    <source>
        <dbReference type="Proteomes" id="UP000199705"/>
    </source>
</evidence>
<dbReference type="GO" id="GO:0008483">
    <property type="term" value="F:transaminase activity"/>
    <property type="evidence" value="ECO:0007669"/>
    <property type="project" value="TreeGrafter"/>
</dbReference>
<gene>
    <name evidence="6" type="ORF">SAMN05192573_117100</name>
</gene>
<dbReference type="GO" id="GO:0030170">
    <property type="term" value="F:pyridoxal phosphate binding"/>
    <property type="evidence" value="ECO:0007669"/>
    <property type="project" value="TreeGrafter"/>
</dbReference>
<dbReference type="CDD" id="cd00616">
    <property type="entry name" value="AHBA_syn"/>
    <property type="match status" value="1"/>
</dbReference>
<dbReference type="PANTHER" id="PTHR30244">
    <property type="entry name" value="TRANSAMINASE"/>
    <property type="match status" value="1"/>
</dbReference>